<dbReference type="Gene3D" id="1.10.10.10">
    <property type="entry name" value="Winged helix-like DNA-binding domain superfamily/Winged helix DNA-binding domain"/>
    <property type="match status" value="1"/>
</dbReference>
<dbReference type="SMART" id="SM00347">
    <property type="entry name" value="HTH_MARR"/>
    <property type="match status" value="1"/>
</dbReference>
<protein>
    <submittedName>
        <fullName evidence="4">MarR family transcriptional regulator</fullName>
    </submittedName>
</protein>
<evidence type="ECO:0000313" key="3">
    <source>
        <dbReference type="EMBL" id="HAE51594.1"/>
    </source>
</evidence>
<proteinExistence type="predicted"/>
<dbReference type="PRINTS" id="PR00598">
    <property type="entry name" value="HTHMARR"/>
</dbReference>
<feature type="compositionally biased region" description="Low complexity" evidence="1">
    <location>
        <begin position="1"/>
        <end position="17"/>
    </location>
</feature>
<dbReference type="RefSeq" id="WP_062768707.1">
    <property type="nucleotide sequence ID" value="NZ_CP121027.1"/>
</dbReference>
<feature type="region of interest" description="Disordered" evidence="1">
    <location>
        <begin position="1"/>
        <end position="32"/>
    </location>
</feature>
<dbReference type="OrthoDB" id="32523at2"/>
<evidence type="ECO:0000313" key="6">
    <source>
        <dbReference type="Proteomes" id="UP000257706"/>
    </source>
</evidence>
<dbReference type="PANTHER" id="PTHR33164">
    <property type="entry name" value="TRANSCRIPTIONAL REGULATOR, MARR FAMILY"/>
    <property type="match status" value="1"/>
</dbReference>
<dbReference type="AlphaFoldDB" id="A0A162JZK4"/>
<dbReference type="InterPro" id="IPR036390">
    <property type="entry name" value="WH_DNA-bd_sf"/>
</dbReference>
<dbReference type="InterPro" id="IPR000835">
    <property type="entry name" value="HTH_MarR-typ"/>
</dbReference>
<evidence type="ECO:0000259" key="2">
    <source>
        <dbReference type="PROSITE" id="PS50995"/>
    </source>
</evidence>
<dbReference type="Proteomes" id="UP000075787">
    <property type="component" value="Unassembled WGS sequence"/>
</dbReference>
<dbReference type="PROSITE" id="PS50995">
    <property type="entry name" value="HTH_MARR_2"/>
    <property type="match status" value="1"/>
</dbReference>
<dbReference type="EMBL" id="DMAI01000497">
    <property type="protein sequence ID" value="HAE51594.1"/>
    <property type="molecule type" value="Genomic_DNA"/>
</dbReference>
<dbReference type="GO" id="GO:0006950">
    <property type="term" value="P:response to stress"/>
    <property type="evidence" value="ECO:0007669"/>
    <property type="project" value="TreeGrafter"/>
</dbReference>
<reference evidence="3 6" key="2">
    <citation type="journal article" date="2018" name="Nat. Biotechnol.">
        <title>A standardized bacterial taxonomy based on genome phylogeny substantially revises the tree of life.</title>
        <authorList>
            <person name="Parks D.H."/>
            <person name="Chuvochina M."/>
            <person name="Waite D.W."/>
            <person name="Rinke C."/>
            <person name="Skarshewski A."/>
            <person name="Chaumeil P.A."/>
            <person name="Hugenholtz P."/>
        </authorList>
    </citation>
    <scope>NUCLEOTIDE SEQUENCE [LARGE SCALE GENOMIC DNA]</scope>
    <source>
        <strain evidence="3">UBA8739</strain>
    </source>
</reference>
<dbReference type="Proteomes" id="UP000257706">
    <property type="component" value="Unassembled WGS sequence"/>
</dbReference>
<comment type="caution">
    <text evidence="4">The sequence shown here is derived from an EMBL/GenBank/DDBJ whole genome shotgun (WGS) entry which is preliminary data.</text>
</comment>
<dbReference type="GO" id="GO:0003700">
    <property type="term" value="F:DNA-binding transcription factor activity"/>
    <property type="evidence" value="ECO:0007669"/>
    <property type="project" value="InterPro"/>
</dbReference>
<dbReference type="InterPro" id="IPR036388">
    <property type="entry name" value="WH-like_DNA-bd_sf"/>
</dbReference>
<dbReference type="SUPFAM" id="SSF46785">
    <property type="entry name" value="Winged helix' DNA-binding domain"/>
    <property type="match status" value="1"/>
</dbReference>
<dbReference type="GeneID" id="97243652"/>
<evidence type="ECO:0000313" key="4">
    <source>
        <dbReference type="EMBL" id="KYO50178.1"/>
    </source>
</evidence>
<feature type="domain" description="HTH marR-type" evidence="2">
    <location>
        <begin position="52"/>
        <end position="187"/>
    </location>
</feature>
<accession>A0A162JZK4</accession>
<evidence type="ECO:0000313" key="5">
    <source>
        <dbReference type="Proteomes" id="UP000075787"/>
    </source>
</evidence>
<name>A0A162JZK4_9PROT</name>
<reference evidence="4 5" key="1">
    <citation type="submission" date="2015-12" db="EMBL/GenBank/DDBJ databases">
        <title>Genome sequence of Tistrella mobilis MCCC 1A02139.</title>
        <authorList>
            <person name="Lu L."/>
            <person name="Lai Q."/>
            <person name="Shao Z."/>
            <person name="Qian P."/>
        </authorList>
    </citation>
    <scope>NUCLEOTIDE SEQUENCE [LARGE SCALE GENOMIC DNA]</scope>
    <source>
        <strain evidence="4 5">MCCC 1A02139</strain>
    </source>
</reference>
<dbReference type="Pfam" id="PF12802">
    <property type="entry name" value="MarR_2"/>
    <property type="match status" value="1"/>
</dbReference>
<dbReference type="PANTHER" id="PTHR33164:SF104">
    <property type="entry name" value="TRANSCRIPTIONAL REGULATORY PROTEIN"/>
    <property type="match status" value="1"/>
</dbReference>
<organism evidence="4 5">
    <name type="scientific">Tistrella mobilis</name>
    <dbReference type="NCBI Taxonomy" id="171437"/>
    <lineage>
        <taxon>Bacteria</taxon>
        <taxon>Pseudomonadati</taxon>
        <taxon>Pseudomonadota</taxon>
        <taxon>Alphaproteobacteria</taxon>
        <taxon>Geminicoccales</taxon>
        <taxon>Geminicoccaceae</taxon>
        <taxon>Tistrella</taxon>
    </lineage>
</organism>
<dbReference type="InterPro" id="IPR039422">
    <property type="entry name" value="MarR/SlyA-like"/>
</dbReference>
<evidence type="ECO:0000256" key="1">
    <source>
        <dbReference type="SAM" id="MobiDB-lite"/>
    </source>
</evidence>
<gene>
    <name evidence="4" type="ORF">AUP44_14100</name>
    <name evidence="3" type="ORF">DCK97_29700</name>
</gene>
<dbReference type="EMBL" id="LPZR01000205">
    <property type="protein sequence ID" value="KYO50178.1"/>
    <property type="molecule type" value="Genomic_DNA"/>
</dbReference>
<sequence length="196" mass="21222">MQTDPAPAPTTDETAIDQPATDTAPGDPADFDTVGRGMARWRRERPDIDSSGKAVVGRILRLEGVILKAVNATLAAHGLKYPAYAILATLRVEGAPYRLSPSQLQQTMLFSSGGISNLLLRLEKDGLIRRTSDRNDRRSVIVELTEKGVALADAAMADHAATERHLIRMFTQDERGQLASMLARMLAVNADAPGYV</sequence>